<dbReference type="Proteomes" id="UP000484255">
    <property type="component" value="Unassembled WGS sequence"/>
</dbReference>
<keyword evidence="3" id="KW-1185">Reference proteome</keyword>
<gene>
    <name evidence="2" type="ORF">G3A44_22575</name>
</gene>
<feature type="transmembrane region" description="Helical" evidence="1">
    <location>
        <begin position="82"/>
        <end position="100"/>
    </location>
</feature>
<sequence>MSAVTAAATPWLTQALDAWVDLGAALWFLAPVLALAAGLLALGPLGAQVLRRGVVFIDLAVAQAAAAAALAVTALAHHPGTLVTQAAAVAGALVAAAGVAALSRAWPAHREALIGLVYVACACLGLLLARLDAHGAEHLHALLAADLLWAGWGQAAGLAVAAAGVALLGGRLAQDRWFYLGFATVAALAVQVLGLFIVFAALIAPGLWHRAGLPLARALGLALAAGLAGLGASWWWDAPSGPLVALALAAAGVASVGRAGRGLAGKGCGQP</sequence>
<feature type="transmembrane region" description="Helical" evidence="1">
    <location>
        <begin position="54"/>
        <end position="76"/>
    </location>
</feature>
<evidence type="ECO:0000256" key="1">
    <source>
        <dbReference type="SAM" id="Phobius"/>
    </source>
</evidence>
<keyword evidence="1" id="KW-1133">Transmembrane helix</keyword>
<comment type="caution">
    <text evidence="2">The sequence shown here is derived from an EMBL/GenBank/DDBJ whole genome shotgun (WGS) entry which is preliminary data.</text>
</comment>
<evidence type="ECO:0000313" key="3">
    <source>
        <dbReference type="Proteomes" id="UP000484255"/>
    </source>
</evidence>
<keyword evidence="1" id="KW-0472">Membrane</keyword>
<protein>
    <submittedName>
        <fullName evidence="2">Metal ABC transporter permease</fullName>
    </submittedName>
</protein>
<keyword evidence="1" id="KW-0812">Transmembrane</keyword>
<feature type="transmembrane region" description="Helical" evidence="1">
    <location>
        <begin position="177"/>
        <end position="203"/>
    </location>
</feature>
<proteinExistence type="predicted"/>
<organism evidence="2 3">
    <name type="scientific">Ideonella livida</name>
    <dbReference type="NCBI Taxonomy" id="2707176"/>
    <lineage>
        <taxon>Bacteria</taxon>
        <taxon>Pseudomonadati</taxon>
        <taxon>Pseudomonadota</taxon>
        <taxon>Betaproteobacteria</taxon>
        <taxon>Burkholderiales</taxon>
        <taxon>Sphaerotilaceae</taxon>
        <taxon>Ideonella</taxon>
    </lineage>
</organism>
<feature type="transmembrane region" description="Helical" evidence="1">
    <location>
        <begin position="112"/>
        <end position="129"/>
    </location>
</feature>
<accession>A0A7C9TM34</accession>
<evidence type="ECO:0000313" key="2">
    <source>
        <dbReference type="EMBL" id="NDY93980.1"/>
    </source>
</evidence>
<feature type="transmembrane region" description="Helical" evidence="1">
    <location>
        <begin position="25"/>
        <end position="42"/>
    </location>
</feature>
<feature type="transmembrane region" description="Helical" evidence="1">
    <location>
        <begin position="149"/>
        <end position="170"/>
    </location>
</feature>
<dbReference type="RefSeq" id="WP_163460001.1">
    <property type="nucleotide sequence ID" value="NZ_JAAGOH010000057.1"/>
</dbReference>
<dbReference type="EMBL" id="JAAGOH010000057">
    <property type="protein sequence ID" value="NDY93980.1"/>
    <property type="molecule type" value="Genomic_DNA"/>
</dbReference>
<reference evidence="2 3" key="1">
    <citation type="submission" date="2020-02" db="EMBL/GenBank/DDBJ databases">
        <title>Ideonella bacterium strain TBM-1.</title>
        <authorList>
            <person name="Chen W.-M."/>
        </authorList>
    </citation>
    <scope>NUCLEOTIDE SEQUENCE [LARGE SCALE GENOMIC DNA]</scope>
    <source>
        <strain evidence="2 3">TBM-1</strain>
    </source>
</reference>
<name>A0A7C9TM34_9BURK</name>
<feature type="transmembrane region" description="Helical" evidence="1">
    <location>
        <begin position="215"/>
        <end position="236"/>
    </location>
</feature>
<dbReference type="AlphaFoldDB" id="A0A7C9TM34"/>